<sequence>MSDGAGRPPSVSNKEILDVFREAADPVLTTSEVAAELPIERRGLLDRLKNLEADGTLQSKSVGGRSVVWWHPKYTKKMQPTEDE</sequence>
<dbReference type="SUPFAM" id="SSF46785">
    <property type="entry name" value="Winged helix' DNA-binding domain"/>
    <property type="match status" value="1"/>
</dbReference>
<keyword evidence="1" id="KW-0614">Plasmid</keyword>
<evidence type="ECO:0000313" key="1">
    <source>
        <dbReference type="EMBL" id="AUV84267.1"/>
    </source>
</evidence>
<evidence type="ECO:0008006" key="3">
    <source>
        <dbReference type="Google" id="ProtNLM"/>
    </source>
</evidence>
<evidence type="ECO:0000313" key="2">
    <source>
        <dbReference type="Proteomes" id="UP000236584"/>
    </source>
</evidence>
<organism evidence="1 2">
    <name type="scientific">Salinigranum rubrum</name>
    <dbReference type="NCBI Taxonomy" id="755307"/>
    <lineage>
        <taxon>Archaea</taxon>
        <taxon>Methanobacteriati</taxon>
        <taxon>Methanobacteriota</taxon>
        <taxon>Stenosarchaea group</taxon>
        <taxon>Halobacteria</taxon>
        <taxon>Halobacteriales</taxon>
        <taxon>Haloferacaceae</taxon>
        <taxon>Salinigranum</taxon>
    </lineage>
</organism>
<dbReference type="KEGG" id="srub:C2R22_21330"/>
<name>A0A2I8VQS0_9EURY</name>
<keyword evidence="2" id="KW-1185">Reference proteome</keyword>
<proteinExistence type="predicted"/>
<dbReference type="Proteomes" id="UP000236584">
    <property type="component" value="Plasmid unnamed1"/>
</dbReference>
<geneLocation type="plasmid" evidence="1">
    <name>unnamed1</name>
</geneLocation>
<dbReference type="EMBL" id="CP026310">
    <property type="protein sequence ID" value="AUV84267.1"/>
    <property type="molecule type" value="Genomic_DNA"/>
</dbReference>
<reference evidence="1 2" key="1">
    <citation type="submission" date="2018-01" db="EMBL/GenBank/DDBJ databases">
        <title>Complete genome sequence of Salinigranum rubrum GX10T, an extremely halophilic archaeon isolated from a marine solar saltern.</title>
        <authorList>
            <person name="Han S."/>
        </authorList>
    </citation>
    <scope>NUCLEOTIDE SEQUENCE [LARGE SCALE GENOMIC DNA]</scope>
    <source>
        <strain evidence="1 2">GX10</strain>
        <plasmid evidence="2">Plasmid unnamed1</plasmid>
    </source>
</reference>
<dbReference type="AlphaFoldDB" id="A0A2I8VQS0"/>
<dbReference type="InterPro" id="IPR036390">
    <property type="entry name" value="WH_DNA-bd_sf"/>
</dbReference>
<protein>
    <recommendedName>
        <fullName evidence="3">Transcriptional regulator</fullName>
    </recommendedName>
</protein>
<gene>
    <name evidence="1" type="ORF">C2R22_21330</name>
</gene>
<accession>A0A2I8VQS0</accession>